<dbReference type="GO" id="GO:0005737">
    <property type="term" value="C:cytoplasm"/>
    <property type="evidence" value="ECO:0007669"/>
    <property type="project" value="TreeGrafter"/>
</dbReference>
<sequence>MGDPRQNQCHLFPSRSLLTYGASMPLSCGAPMSQLHHYLEECYEQWRMLEKERKKTEAVLVKRYPGKCLSLESNNSPPKMPPNPSRVDRLIVDQLREQAKVVSLLGKMERLWSFPLHANICSALDRHLEAIYITQARRKDEFLNSSSRQRQGSAYLREDREILCWASTLKDLSSSTRKSRTALWCALQMTLPKTTTNCHNLGVRF</sequence>
<dbReference type="GO" id="GO:0007144">
    <property type="term" value="P:female meiosis I"/>
    <property type="evidence" value="ECO:0007669"/>
    <property type="project" value="TreeGrafter"/>
</dbReference>
<dbReference type="AlphaFoldDB" id="A0AAR2K7T7"/>
<reference evidence="1 2" key="1">
    <citation type="submission" date="2020-10" db="EMBL/GenBank/DDBJ databases">
        <title>Pygocentrus nattereri (red-bellied piranha) genome, fPygNat1, primary haplotype.</title>
        <authorList>
            <person name="Myers G."/>
            <person name="Meyer A."/>
            <person name="Karagic N."/>
            <person name="Pippel M."/>
            <person name="Winkler S."/>
            <person name="Tracey A."/>
            <person name="Wood J."/>
            <person name="Formenti G."/>
            <person name="Howe K."/>
            <person name="Fedrigo O."/>
            <person name="Jarvis E.D."/>
        </authorList>
    </citation>
    <scope>NUCLEOTIDE SEQUENCE [LARGE SCALE GENOMIC DNA]</scope>
</reference>
<name>A0AAR2K7T7_PYGNA</name>
<dbReference type="GeneTree" id="ENSGT00940000166913"/>
<dbReference type="InterPro" id="IPR027963">
    <property type="entry name" value="MEIOC"/>
</dbReference>
<evidence type="ECO:0000313" key="2">
    <source>
        <dbReference type="Proteomes" id="UP001501920"/>
    </source>
</evidence>
<protein>
    <submittedName>
        <fullName evidence="1">Uncharacterized protein</fullName>
    </submittedName>
</protein>
<dbReference type="PANTHER" id="PTHR33861">
    <property type="entry name" value="PROTEIN CBG18333"/>
    <property type="match status" value="1"/>
</dbReference>
<keyword evidence="2" id="KW-1185">Reference proteome</keyword>
<accession>A0AAR2K7T7</accession>
<evidence type="ECO:0000313" key="1">
    <source>
        <dbReference type="Ensembl" id="ENSPNAP00000060378.1"/>
    </source>
</evidence>
<dbReference type="Proteomes" id="UP001501920">
    <property type="component" value="Chromosome 14"/>
</dbReference>
<reference evidence="1" key="2">
    <citation type="submission" date="2025-08" db="UniProtKB">
        <authorList>
            <consortium name="Ensembl"/>
        </authorList>
    </citation>
    <scope>IDENTIFICATION</scope>
</reference>
<dbReference type="Ensembl" id="ENSPNAT00000061777.1">
    <property type="protein sequence ID" value="ENSPNAP00000060378.1"/>
    <property type="gene ID" value="ENSPNAG00000034756.1"/>
</dbReference>
<dbReference type="GO" id="GO:0048255">
    <property type="term" value="P:mRNA stabilization"/>
    <property type="evidence" value="ECO:0007669"/>
    <property type="project" value="TreeGrafter"/>
</dbReference>
<dbReference type="GO" id="GO:0007141">
    <property type="term" value="P:male meiosis I"/>
    <property type="evidence" value="ECO:0007669"/>
    <property type="project" value="TreeGrafter"/>
</dbReference>
<dbReference type="PANTHER" id="PTHR33861:SF4">
    <property type="entry name" value="MEIOSIS-SPECIFIC COILED-COIL DOMAIN-CONTAINING PROTEIN MEIOC"/>
    <property type="match status" value="1"/>
</dbReference>
<dbReference type="GO" id="GO:0005634">
    <property type="term" value="C:nucleus"/>
    <property type="evidence" value="ECO:0007669"/>
    <property type="project" value="TreeGrafter"/>
</dbReference>
<proteinExistence type="predicted"/>
<reference evidence="1" key="3">
    <citation type="submission" date="2025-09" db="UniProtKB">
        <authorList>
            <consortium name="Ensembl"/>
        </authorList>
    </citation>
    <scope>IDENTIFICATION</scope>
</reference>
<organism evidence="1 2">
    <name type="scientific">Pygocentrus nattereri</name>
    <name type="common">Red-bellied piranha</name>
    <dbReference type="NCBI Taxonomy" id="42514"/>
    <lineage>
        <taxon>Eukaryota</taxon>
        <taxon>Metazoa</taxon>
        <taxon>Chordata</taxon>
        <taxon>Craniata</taxon>
        <taxon>Vertebrata</taxon>
        <taxon>Euteleostomi</taxon>
        <taxon>Actinopterygii</taxon>
        <taxon>Neopterygii</taxon>
        <taxon>Teleostei</taxon>
        <taxon>Ostariophysi</taxon>
        <taxon>Characiformes</taxon>
        <taxon>Characoidei</taxon>
        <taxon>Pygocentrus</taxon>
    </lineage>
</organism>
<dbReference type="Pfam" id="PF15189">
    <property type="entry name" value="MEIOC"/>
    <property type="match status" value="1"/>
</dbReference>